<sequence length="76" mass="8772">MLNVLLWMAVLNNAVSLSALYRNIPARRNTYYHPSTVSGPCTFPLPYTKEFDIFCQLDYHKIYCCVSSKFSTPRGF</sequence>
<accession>A0A0C2G379</accession>
<name>A0A0C2G379_9BILA</name>
<dbReference type="AlphaFoldDB" id="A0A0C2G379"/>
<evidence type="ECO:0000256" key="1">
    <source>
        <dbReference type="SAM" id="SignalP"/>
    </source>
</evidence>
<dbReference type="EMBL" id="KN746328">
    <property type="protein sequence ID" value="KIH51531.1"/>
    <property type="molecule type" value="Genomic_DNA"/>
</dbReference>
<keyword evidence="3" id="KW-1185">Reference proteome</keyword>
<protein>
    <recommendedName>
        <fullName evidence="4">Secreted protein</fullName>
    </recommendedName>
</protein>
<evidence type="ECO:0008006" key="4">
    <source>
        <dbReference type="Google" id="ProtNLM"/>
    </source>
</evidence>
<proteinExistence type="predicted"/>
<dbReference type="OrthoDB" id="5869822at2759"/>
<organism evidence="2 3">
    <name type="scientific">Ancylostoma duodenale</name>
    <dbReference type="NCBI Taxonomy" id="51022"/>
    <lineage>
        <taxon>Eukaryota</taxon>
        <taxon>Metazoa</taxon>
        <taxon>Ecdysozoa</taxon>
        <taxon>Nematoda</taxon>
        <taxon>Chromadorea</taxon>
        <taxon>Rhabditida</taxon>
        <taxon>Rhabditina</taxon>
        <taxon>Rhabditomorpha</taxon>
        <taxon>Strongyloidea</taxon>
        <taxon>Ancylostomatidae</taxon>
        <taxon>Ancylostomatinae</taxon>
        <taxon>Ancylostoma</taxon>
    </lineage>
</organism>
<dbReference type="Proteomes" id="UP000054047">
    <property type="component" value="Unassembled WGS sequence"/>
</dbReference>
<feature type="signal peptide" evidence="1">
    <location>
        <begin position="1"/>
        <end position="19"/>
    </location>
</feature>
<keyword evidence="1" id="KW-0732">Signal</keyword>
<evidence type="ECO:0000313" key="3">
    <source>
        <dbReference type="Proteomes" id="UP000054047"/>
    </source>
</evidence>
<reference evidence="2 3" key="1">
    <citation type="submission" date="2013-12" db="EMBL/GenBank/DDBJ databases">
        <title>Draft genome of the parsitic nematode Ancylostoma duodenale.</title>
        <authorList>
            <person name="Mitreva M."/>
        </authorList>
    </citation>
    <scope>NUCLEOTIDE SEQUENCE [LARGE SCALE GENOMIC DNA]</scope>
    <source>
        <strain evidence="2 3">Zhejiang</strain>
    </source>
</reference>
<evidence type="ECO:0000313" key="2">
    <source>
        <dbReference type="EMBL" id="KIH51531.1"/>
    </source>
</evidence>
<gene>
    <name evidence="2" type="ORF">ANCDUO_18383</name>
</gene>
<feature type="chain" id="PRO_5002149211" description="Secreted protein" evidence="1">
    <location>
        <begin position="20"/>
        <end position="76"/>
    </location>
</feature>